<feature type="transmembrane region" description="Helical" evidence="6">
    <location>
        <begin position="46"/>
        <end position="66"/>
    </location>
</feature>
<sequence length="430" mass="47935">VQVGFVNLLIFLSYSAHVFTVESVLHSVHDREPERVGPHDGYYGMAVSNAFYMLSSILIVPSLSNYMRCKLPISQSNSLFHLLWIFWILTFRYSFSPELIFDLESESAFNIGYSGYLTEFSSNDSLPRSQALSWGLTNVSVLVAGIVNFIMANANSGTSSSKYREYSEGEIRVFFALEAVIAIAAVVLYALLPNKEVEGSISHSHEKPENVKAQIVEMVSVLVDRRVLILIPFYLYIGLFFSFWVTIVPTTLQFTMVLSKNVYVPIYYGAAFTAGSVTTSAVIMKLSSRIHNLCCKPLMLFTLCLHLTIFALTVAVTPQWSTVRPNDEPAWLIQPSVFMVIVISFMLGASDIANNNMRTVISSMVMPAHRQQIFGVSRCYHGMAAAALFFGAPGLSIYAYAGILTAFLIAATIVYLYTCSYLQKHENDEK</sequence>
<reference evidence="7" key="1">
    <citation type="submission" date="2023-10" db="EMBL/GenBank/DDBJ databases">
        <title>Genome assembly of Pristionchus species.</title>
        <authorList>
            <person name="Yoshida K."/>
            <person name="Sommer R.J."/>
        </authorList>
    </citation>
    <scope>NUCLEOTIDE SEQUENCE</scope>
    <source>
        <strain evidence="7">RS5133</strain>
    </source>
</reference>
<feature type="transmembrane region" description="Helical" evidence="6">
    <location>
        <begin position="397"/>
        <end position="417"/>
    </location>
</feature>
<feature type="transmembrane region" description="Helical" evidence="6">
    <location>
        <begin position="171"/>
        <end position="192"/>
    </location>
</feature>
<dbReference type="PANTHER" id="PTHR23294:SF18">
    <property type="entry name" value="UNC93-LIKE PROTEIN MFSD11"/>
    <property type="match status" value="1"/>
</dbReference>
<dbReference type="Proteomes" id="UP001432322">
    <property type="component" value="Unassembled WGS sequence"/>
</dbReference>
<evidence type="ECO:0000256" key="1">
    <source>
        <dbReference type="ARBA" id="ARBA00004141"/>
    </source>
</evidence>
<evidence type="ECO:0000313" key="8">
    <source>
        <dbReference type="Proteomes" id="UP001432322"/>
    </source>
</evidence>
<evidence type="ECO:0000256" key="2">
    <source>
        <dbReference type="ARBA" id="ARBA00009172"/>
    </source>
</evidence>
<comment type="subcellular location">
    <subcellularLocation>
        <location evidence="1">Membrane</location>
        <topology evidence="1">Multi-pass membrane protein</topology>
    </subcellularLocation>
</comment>
<evidence type="ECO:0000256" key="5">
    <source>
        <dbReference type="ARBA" id="ARBA00023136"/>
    </source>
</evidence>
<feature type="transmembrane region" description="Helical" evidence="6">
    <location>
        <begin position="131"/>
        <end position="151"/>
    </location>
</feature>
<dbReference type="SUPFAM" id="SSF103473">
    <property type="entry name" value="MFS general substrate transporter"/>
    <property type="match status" value="1"/>
</dbReference>
<feature type="transmembrane region" description="Helical" evidence="6">
    <location>
        <begin position="373"/>
        <end position="391"/>
    </location>
</feature>
<dbReference type="InterPro" id="IPR010291">
    <property type="entry name" value="Ion_channel_UNC-93"/>
</dbReference>
<feature type="transmembrane region" description="Helical" evidence="6">
    <location>
        <begin position="298"/>
        <end position="320"/>
    </location>
</feature>
<dbReference type="Pfam" id="PF05978">
    <property type="entry name" value="UNC-93"/>
    <property type="match status" value="1"/>
</dbReference>
<evidence type="ECO:0000256" key="3">
    <source>
        <dbReference type="ARBA" id="ARBA00022692"/>
    </source>
</evidence>
<name>A0AAV5WPU3_9BILA</name>
<evidence type="ECO:0000313" key="7">
    <source>
        <dbReference type="EMBL" id="GMT32293.1"/>
    </source>
</evidence>
<keyword evidence="5 6" id="KW-0472">Membrane</keyword>
<evidence type="ECO:0000256" key="4">
    <source>
        <dbReference type="ARBA" id="ARBA00022989"/>
    </source>
</evidence>
<evidence type="ECO:0008006" key="9">
    <source>
        <dbReference type="Google" id="ProtNLM"/>
    </source>
</evidence>
<proteinExistence type="inferred from homology"/>
<evidence type="ECO:0000256" key="6">
    <source>
        <dbReference type="SAM" id="Phobius"/>
    </source>
</evidence>
<dbReference type="InterPro" id="IPR036259">
    <property type="entry name" value="MFS_trans_sf"/>
</dbReference>
<comment type="similarity">
    <text evidence="2">Belongs to the unc-93 family.</text>
</comment>
<dbReference type="EMBL" id="BTSY01000006">
    <property type="protein sequence ID" value="GMT32293.1"/>
    <property type="molecule type" value="Genomic_DNA"/>
</dbReference>
<dbReference type="GO" id="GO:0016020">
    <property type="term" value="C:membrane"/>
    <property type="evidence" value="ECO:0007669"/>
    <property type="project" value="UniProtKB-SubCell"/>
</dbReference>
<feature type="transmembrane region" description="Helical" evidence="6">
    <location>
        <begin position="332"/>
        <end position="353"/>
    </location>
</feature>
<gene>
    <name evidence="7" type="ORF">PFISCL1PPCAC_23590</name>
</gene>
<keyword evidence="3 6" id="KW-0812">Transmembrane</keyword>
<protein>
    <recommendedName>
        <fullName evidence="9">Membrane transporter</fullName>
    </recommendedName>
</protein>
<dbReference type="AlphaFoldDB" id="A0AAV5WPU3"/>
<accession>A0AAV5WPU3</accession>
<organism evidence="7 8">
    <name type="scientific">Pristionchus fissidentatus</name>
    <dbReference type="NCBI Taxonomy" id="1538716"/>
    <lineage>
        <taxon>Eukaryota</taxon>
        <taxon>Metazoa</taxon>
        <taxon>Ecdysozoa</taxon>
        <taxon>Nematoda</taxon>
        <taxon>Chromadorea</taxon>
        <taxon>Rhabditida</taxon>
        <taxon>Rhabditina</taxon>
        <taxon>Diplogasteromorpha</taxon>
        <taxon>Diplogasteroidea</taxon>
        <taxon>Neodiplogasteridae</taxon>
        <taxon>Pristionchus</taxon>
    </lineage>
</organism>
<feature type="transmembrane region" description="Helical" evidence="6">
    <location>
        <begin position="227"/>
        <end position="246"/>
    </location>
</feature>
<feature type="non-terminal residue" evidence="7">
    <location>
        <position position="1"/>
    </location>
</feature>
<keyword evidence="4 6" id="KW-1133">Transmembrane helix</keyword>
<dbReference type="PANTHER" id="PTHR23294">
    <property type="entry name" value="ET TRANSLATION PRODUCT-RELATED"/>
    <property type="match status" value="1"/>
</dbReference>
<feature type="transmembrane region" description="Helical" evidence="6">
    <location>
        <begin position="266"/>
        <end position="286"/>
    </location>
</feature>
<dbReference type="InterPro" id="IPR051617">
    <property type="entry name" value="UNC-93-like_regulator"/>
</dbReference>
<feature type="transmembrane region" description="Helical" evidence="6">
    <location>
        <begin position="6"/>
        <end position="25"/>
    </location>
</feature>
<feature type="non-terminal residue" evidence="7">
    <location>
        <position position="430"/>
    </location>
</feature>
<keyword evidence="8" id="KW-1185">Reference proteome</keyword>
<comment type="caution">
    <text evidence="7">The sequence shown here is derived from an EMBL/GenBank/DDBJ whole genome shotgun (WGS) entry which is preliminary data.</text>
</comment>